<dbReference type="AlphaFoldDB" id="A0A2P2M912"/>
<dbReference type="EMBL" id="GGEC01046230">
    <property type="protein sequence ID" value="MBX26714.1"/>
    <property type="molecule type" value="Transcribed_RNA"/>
</dbReference>
<proteinExistence type="predicted"/>
<evidence type="ECO:0000313" key="2">
    <source>
        <dbReference type="EMBL" id="MBX26714.1"/>
    </source>
</evidence>
<keyword evidence="1" id="KW-1133">Transmembrane helix</keyword>
<protein>
    <submittedName>
        <fullName evidence="2">Uncharacterized protein</fullName>
    </submittedName>
</protein>
<keyword evidence="1" id="KW-0812">Transmembrane</keyword>
<keyword evidence="1" id="KW-0472">Membrane</keyword>
<name>A0A2P2M912_RHIMU</name>
<feature type="transmembrane region" description="Helical" evidence="1">
    <location>
        <begin position="6"/>
        <end position="26"/>
    </location>
</feature>
<sequence length="96" mass="10776">MSTNHLILFVLQLLKALVMTPFGALISSQSGSDKKLNIEQQDILALHQKNSWRNSSIRTDIGIYDLPPALVYGIMRPKQGHVPSTTFKKTICYFVS</sequence>
<evidence type="ECO:0000256" key="1">
    <source>
        <dbReference type="SAM" id="Phobius"/>
    </source>
</evidence>
<accession>A0A2P2M912</accession>
<reference evidence="2" key="1">
    <citation type="submission" date="2018-02" db="EMBL/GenBank/DDBJ databases">
        <title>Rhizophora mucronata_Transcriptome.</title>
        <authorList>
            <person name="Meera S.P."/>
            <person name="Sreeshan A."/>
            <person name="Augustine A."/>
        </authorList>
    </citation>
    <scope>NUCLEOTIDE SEQUENCE</scope>
    <source>
        <tissue evidence="2">Leaf</tissue>
    </source>
</reference>
<organism evidence="2">
    <name type="scientific">Rhizophora mucronata</name>
    <name type="common">Asiatic mangrove</name>
    <dbReference type="NCBI Taxonomy" id="61149"/>
    <lineage>
        <taxon>Eukaryota</taxon>
        <taxon>Viridiplantae</taxon>
        <taxon>Streptophyta</taxon>
        <taxon>Embryophyta</taxon>
        <taxon>Tracheophyta</taxon>
        <taxon>Spermatophyta</taxon>
        <taxon>Magnoliopsida</taxon>
        <taxon>eudicotyledons</taxon>
        <taxon>Gunneridae</taxon>
        <taxon>Pentapetalae</taxon>
        <taxon>rosids</taxon>
        <taxon>fabids</taxon>
        <taxon>Malpighiales</taxon>
        <taxon>Rhizophoraceae</taxon>
        <taxon>Rhizophora</taxon>
    </lineage>
</organism>